<organism evidence="5 6">
    <name type="scientific">Streptomyces lonarensis</name>
    <dbReference type="NCBI Taxonomy" id="700599"/>
    <lineage>
        <taxon>Bacteria</taxon>
        <taxon>Bacillati</taxon>
        <taxon>Actinomycetota</taxon>
        <taxon>Actinomycetes</taxon>
        <taxon>Kitasatosporales</taxon>
        <taxon>Streptomycetaceae</taxon>
        <taxon>Streptomyces</taxon>
    </lineage>
</organism>
<dbReference type="InterPro" id="IPR016162">
    <property type="entry name" value="Ald_DH_N"/>
</dbReference>
<keyword evidence="2" id="KW-0560">Oxidoreductase</keyword>
<dbReference type="Gene3D" id="3.40.605.10">
    <property type="entry name" value="Aldehyde Dehydrogenase, Chain A, domain 1"/>
    <property type="match status" value="1"/>
</dbReference>
<evidence type="ECO:0000313" key="5">
    <source>
        <dbReference type="EMBL" id="NJQ07381.1"/>
    </source>
</evidence>
<protein>
    <submittedName>
        <fullName evidence="5">Aldehyde dehydrogenase family protein</fullName>
    </submittedName>
</protein>
<dbReference type="InterPro" id="IPR016163">
    <property type="entry name" value="Ald_DH_C"/>
</dbReference>
<dbReference type="AlphaFoldDB" id="A0A7X6I072"/>
<feature type="domain" description="Aldehyde dehydrogenase" evidence="4">
    <location>
        <begin position="30"/>
        <end position="479"/>
    </location>
</feature>
<evidence type="ECO:0000256" key="1">
    <source>
        <dbReference type="ARBA" id="ARBA00009986"/>
    </source>
</evidence>
<reference evidence="5 6" key="1">
    <citation type="submission" date="2020-03" db="EMBL/GenBank/DDBJ databases">
        <title>Draft genome of Streptomyces sp. ventii, isolated from the Axial Seamount in the Pacific Ocean, and resequencing of the two type strains Streptomyces lonarensis strain NCL 716 and Streptomyces bohaiensis strain 11A07.</title>
        <authorList>
            <person name="Loughran R.M."/>
            <person name="Pfannmuller K.M."/>
            <person name="Wasson B.J."/>
            <person name="Deadmond M.C."/>
            <person name="Paddock B.E."/>
            <person name="Koyack M.J."/>
            <person name="Gallegos D.A."/>
            <person name="Mitchell E.A."/>
            <person name="Ushijima B."/>
            <person name="Saw J.H."/>
            <person name="Mcphail K.L."/>
            <person name="Videau P."/>
        </authorList>
    </citation>
    <scope>NUCLEOTIDE SEQUENCE [LARGE SCALE GENOMIC DNA]</scope>
    <source>
        <strain evidence="5 6">NCL716</strain>
    </source>
</reference>
<dbReference type="RefSeq" id="WP_167972317.1">
    <property type="nucleotide sequence ID" value="NZ_BHZG01000479.1"/>
</dbReference>
<dbReference type="GO" id="GO:0016620">
    <property type="term" value="F:oxidoreductase activity, acting on the aldehyde or oxo group of donors, NAD or NADP as acceptor"/>
    <property type="evidence" value="ECO:0007669"/>
    <property type="project" value="InterPro"/>
</dbReference>
<comment type="caution">
    <text evidence="5">The sequence shown here is derived from an EMBL/GenBank/DDBJ whole genome shotgun (WGS) entry which is preliminary data.</text>
</comment>
<dbReference type="InterPro" id="IPR016161">
    <property type="entry name" value="Ald_DH/histidinol_DH"/>
</dbReference>
<dbReference type="PANTHER" id="PTHR42986:SF1">
    <property type="entry name" value="BENZALDEHYDE DEHYDROGENASE YFMT"/>
    <property type="match status" value="1"/>
</dbReference>
<name>A0A7X6I072_9ACTN</name>
<dbReference type="InterPro" id="IPR015590">
    <property type="entry name" value="Aldehyde_DH_dom"/>
</dbReference>
<keyword evidence="6" id="KW-1185">Reference proteome</keyword>
<accession>A0A7X6I072</accession>
<dbReference type="Gene3D" id="3.40.309.10">
    <property type="entry name" value="Aldehyde Dehydrogenase, Chain A, domain 2"/>
    <property type="match status" value="1"/>
</dbReference>
<evidence type="ECO:0000256" key="2">
    <source>
        <dbReference type="ARBA" id="ARBA00023002"/>
    </source>
</evidence>
<sequence>MSPFPAWVEPYAGQQFIAGAWRPGTGEWDVVDFDPWTGEKLTAITVATAAEVDSAYRAAEQAQRDWAVTGPHERRSVLLRAAKVLADREAEVIDAMTAELGATRWRAAHEVALARDFLDEVAQLPLRSEGRVVPSSVDGKENHVTRVPCGTVCVIGPATFPLLLALKPVAAALALGNAVVLKPHQAAPVCGGAVIARLFQEAGLPDGLLSVLTTDVAEVGDALIEHRVPQVVCFTGSEESGRHVAAVAGRNLKRAVLETGGTTSLLVLDDADLDQAADAAVFSRFLDAGRLCMSASRILVDAAVLEPFTEKFLARVTALRAGDPRDPGVQVGPLMAARDAERLDADVRAAVAAGARLLVGGARAGNLVPPTVLTDVPADAALLRREIFGPVVVVRGVAGEDEAVRVANATPSGLSGAVFTRDIRRGLRVAQRIESGVVHVNDATLADEPLVPFGSEKRSGLGRLNGEAMVDAFTTAKWISVRHGHGTYPL</sequence>
<evidence type="ECO:0000259" key="4">
    <source>
        <dbReference type="Pfam" id="PF00171"/>
    </source>
</evidence>
<dbReference type="Proteomes" id="UP000578686">
    <property type="component" value="Unassembled WGS sequence"/>
</dbReference>
<evidence type="ECO:0000313" key="6">
    <source>
        <dbReference type="Proteomes" id="UP000578686"/>
    </source>
</evidence>
<keyword evidence="3" id="KW-0520">NAD</keyword>
<dbReference type="SUPFAM" id="SSF53720">
    <property type="entry name" value="ALDH-like"/>
    <property type="match status" value="1"/>
</dbReference>
<proteinExistence type="inferred from homology"/>
<dbReference type="PANTHER" id="PTHR42986">
    <property type="entry name" value="BENZALDEHYDE DEHYDROGENASE YFMT"/>
    <property type="match status" value="1"/>
</dbReference>
<gene>
    <name evidence="5" type="ORF">HCN56_17755</name>
</gene>
<dbReference type="EMBL" id="JAAVJD010000155">
    <property type="protein sequence ID" value="NJQ07381.1"/>
    <property type="molecule type" value="Genomic_DNA"/>
</dbReference>
<evidence type="ECO:0000256" key="3">
    <source>
        <dbReference type="ARBA" id="ARBA00023027"/>
    </source>
</evidence>
<comment type="similarity">
    <text evidence="1">Belongs to the aldehyde dehydrogenase family.</text>
</comment>
<dbReference type="Pfam" id="PF00171">
    <property type="entry name" value="Aldedh"/>
    <property type="match status" value="1"/>
</dbReference>